<dbReference type="PROSITE" id="PS50151">
    <property type="entry name" value="UVR"/>
    <property type="match status" value="1"/>
</dbReference>
<dbReference type="Gene3D" id="4.10.860.10">
    <property type="entry name" value="UVR domain"/>
    <property type="match status" value="1"/>
</dbReference>
<feature type="short sequence motif" description="Beta-hairpin" evidence="13">
    <location>
        <begin position="114"/>
        <end position="137"/>
    </location>
</feature>
<evidence type="ECO:0000256" key="1">
    <source>
        <dbReference type="ARBA" id="ARBA00004496"/>
    </source>
</evidence>
<dbReference type="NCBIfam" id="TIGR00631">
    <property type="entry name" value="uvrb"/>
    <property type="match status" value="1"/>
</dbReference>
<dbReference type="PROSITE" id="PS51194">
    <property type="entry name" value="HELICASE_CTER"/>
    <property type="match status" value="1"/>
</dbReference>
<dbReference type="EMBL" id="JGYG01000002">
    <property type="protein sequence ID" value="KFI31384.1"/>
    <property type="molecule type" value="Genomic_DNA"/>
</dbReference>
<feature type="coiled-coil region" evidence="15">
    <location>
        <begin position="279"/>
        <end position="306"/>
    </location>
</feature>
<keyword evidence="10 13" id="KW-0742">SOS response</keyword>
<keyword evidence="6 13" id="KW-0228">DNA excision</keyword>
<comment type="caution">
    <text evidence="17">The sequence shown here is derived from an EMBL/GenBank/DDBJ whole genome shotgun (WGS) entry which is preliminary data.</text>
</comment>
<dbReference type="Proteomes" id="UP000028826">
    <property type="component" value="Unassembled WGS sequence"/>
</dbReference>
<dbReference type="InterPro" id="IPR027417">
    <property type="entry name" value="P-loop_NTPase"/>
</dbReference>
<comment type="domain">
    <text evidence="13">The beta-hairpin motif is involved in DNA binding.</text>
</comment>
<feature type="region of interest" description="Disordered" evidence="16">
    <location>
        <begin position="699"/>
        <end position="726"/>
    </location>
</feature>
<evidence type="ECO:0000256" key="2">
    <source>
        <dbReference type="ARBA" id="ARBA00008533"/>
    </source>
</evidence>
<dbReference type="SUPFAM" id="SSF52540">
    <property type="entry name" value="P-loop containing nucleoside triphosphate hydrolases"/>
    <property type="match status" value="2"/>
</dbReference>
<keyword evidence="4 13" id="KW-0547">Nucleotide-binding</keyword>
<dbReference type="GO" id="GO:0003677">
    <property type="term" value="F:DNA binding"/>
    <property type="evidence" value="ECO:0007669"/>
    <property type="project" value="UniProtKB-UniRule"/>
</dbReference>
<dbReference type="PANTHER" id="PTHR24029:SF0">
    <property type="entry name" value="UVRABC SYSTEM PROTEIN B"/>
    <property type="match status" value="1"/>
</dbReference>
<dbReference type="InterPro" id="IPR024759">
    <property type="entry name" value="UvrB_YAD/RRR_dom"/>
</dbReference>
<keyword evidence="9 13" id="KW-0234">DNA repair</keyword>
<dbReference type="PANTHER" id="PTHR24029">
    <property type="entry name" value="UVRABC SYSTEM PROTEIN B"/>
    <property type="match status" value="1"/>
</dbReference>
<feature type="binding site" evidence="13">
    <location>
        <begin position="61"/>
        <end position="68"/>
    </location>
    <ligand>
        <name>ATP</name>
        <dbReference type="ChEBI" id="CHEBI:30616"/>
    </ligand>
</feature>
<name>A0A086YAT4_9RHOB</name>
<evidence type="ECO:0000256" key="12">
    <source>
        <dbReference type="ARBA" id="ARBA00029504"/>
    </source>
</evidence>
<evidence type="ECO:0000313" key="17">
    <source>
        <dbReference type="EMBL" id="KFI31384.1"/>
    </source>
</evidence>
<dbReference type="GO" id="GO:0016887">
    <property type="term" value="F:ATP hydrolysis activity"/>
    <property type="evidence" value="ECO:0007669"/>
    <property type="project" value="InterPro"/>
</dbReference>
<dbReference type="GO" id="GO:0009432">
    <property type="term" value="P:SOS response"/>
    <property type="evidence" value="ECO:0007669"/>
    <property type="project" value="UniProtKB-UniRule"/>
</dbReference>
<dbReference type="eggNOG" id="COG0556">
    <property type="taxonomic scope" value="Bacteria"/>
</dbReference>
<comment type="subunit">
    <text evidence="11 13 14">Forms a heterotetramer with UvrA during the search for lesions. Interacts with UvrC in an incision complex.</text>
</comment>
<dbReference type="InterPro" id="IPR036876">
    <property type="entry name" value="UVR_dom_sf"/>
</dbReference>
<evidence type="ECO:0000256" key="13">
    <source>
        <dbReference type="HAMAP-Rule" id="MF_00204"/>
    </source>
</evidence>
<evidence type="ECO:0000256" key="14">
    <source>
        <dbReference type="RuleBase" id="RU003587"/>
    </source>
</evidence>
<keyword evidence="7 13" id="KW-0067">ATP-binding</keyword>
<dbReference type="Pfam" id="PF00271">
    <property type="entry name" value="Helicase_C"/>
    <property type="match status" value="1"/>
</dbReference>
<sequence length="726" mass="81808">MPHNNTNAPMNRFDVLTRPKLEGGRAFVMHTEFSPAGDQPAAIAEIAEAVNAGERNQVLLGATGTGKTFTMAKVIEETQRPAIILAPNKTLAAQLYGEFKGFFPENAVEYFVSYYDYYQPEAYVPRSDTYIEKESQINDQIDRMRHSATRALLERDDVIIVASVSCIYGIGSVETYSAMTQDLVVGQSYDQRQVIAELVAQQYRRNDQAFQRGSFRVRGDSLEVWPAHLEDRAWRFSFFGEELESITEFDPLTGAKTDAFKQIRVYANSHYVTPRPTLKQAIDGIKKELRQRLDQLVAEGRLLEAQRLEQRTNFDLEMLDATGVCNGIENYSRYLTGRAPGEPPPTLFEFIPDNAIVFADESHVTVPQIGGMYRGDYRRKFTLAEHGFRLPSCMDNRPLKFEEWDAMRPQSVFVSATPAAWEMEQAGGVFAEQVIRPTGLLDPQVEIRPVTMQVDDLLDEVRRVSLAGYRSLVTVLTKRMAEDLTEYLHEQGIRVRYMHSDIDTIERIEILRDLRLGAFDVLVGINLLREGLDIPECGLVAILDADKEGFLRSETSLIQTIGRAARNADGRVIMYADRITGSMERAMRETERRREKQVAYNEAHGITPQTVRKNVEDVLAGLWKGDTDQLRITTKVEKAMVGGNLSAHLEALRTQMRKAAENLEFEEAARLRDEVKRLEAVELAVADDPLARQSVVEEAAEAAVAASGRSTAGRAGARPNRRKRRS</sequence>
<keyword evidence="5 13" id="KW-0227">DNA damage</keyword>
<proteinExistence type="inferred from homology"/>
<evidence type="ECO:0000256" key="11">
    <source>
        <dbReference type="ARBA" id="ARBA00026033"/>
    </source>
</evidence>
<keyword evidence="8 13" id="KW-0267">Excision nuclease</keyword>
<dbReference type="GO" id="GO:0009381">
    <property type="term" value="F:excinuclease ABC activity"/>
    <property type="evidence" value="ECO:0007669"/>
    <property type="project" value="UniProtKB-UniRule"/>
</dbReference>
<comment type="subcellular location">
    <subcellularLocation>
        <location evidence="1 13 14">Cytoplasm</location>
    </subcellularLocation>
</comment>
<dbReference type="InterPro" id="IPR006935">
    <property type="entry name" value="Helicase/UvrB_N"/>
</dbReference>
<accession>A0A086YAT4</accession>
<comment type="similarity">
    <text evidence="2 13 14">Belongs to the UvrB family.</text>
</comment>
<evidence type="ECO:0000256" key="15">
    <source>
        <dbReference type="SAM" id="Coils"/>
    </source>
</evidence>
<dbReference type="GO" id="GO:0005524">
    <property type="term" value="F:ATP binding"/>
    <property type="evidence" value="ECO:0007669"/>
    <property type="project" value="UniProtKB-UniRule"/>
</dbReference>
<dbReference type="SMART" id="SM00487">
    <property type="entry name" value="DEXDc"/>
    <property type="match status" value="1"/>
</dbReference>
<evidence type="ECO:0000256" key="8">
    <source>
        <dbReference type="ARBA" id="ARBA00022881"/>
    </source>
</evidence>
<comment type="function">
    <text evidence="13">The UvrABC repair system catalyzes the recognition and processing of DNA lesions. A damage recognition complex composed of 2 UvrA and 2 UvrB subunits scans DNA for abnormalities. Upon binding of the UvrA(2)B(2) complex to a putative damaged site, the DNA wraps around one UvrB monomer. DNA wrap is dependent on ATP binding by UvrB and probably causes local melting of the DNA helix, facilitating insertion of UvrB beta-hairpin between the DNA strands. Then UvrB probes one DNA strand for the presence of a lesion. If a lesion is found the UvrA subunits dissociate and the UvrB-DNA preincision complex is formed. This complex is subsequently bound by UvrC and the second UvrB is released. If no lesion is found, the DNA wraps around the other UvrB subunit that will check the other stand for damage.</text>
</comment>
<organism evidence="17 18">
    <name type="scientific">Haematobacter massiliensis</name>
    <dbReference type="NCBI Taxonomy" id="195105"/>
    <lineage>
        <taxon>Bacteria</taxon>
        <taxon>Pseudomonadati</taxon>
        <taxon>Pseudomonadota</taxon>
        <taxon>Alphaproteobacteria</taxon>
        <taxon>Rhodobacterales</taxon>
        <taxon>Paracoccaceae</taxon>
        <taxon>Haematobacter</taxon>
    </lineage>
</organism>
<evidence type="ECO:0000256" key="5">
    <source>
        <dbReference type="ARBA" id="ARBA00022763"/>
    </source>
</evidence>
<feature type="compositionally biased region" description="Low complexity" evidence="16">
    <location>
        <begin position="699"/>
        <end position="718"/>
    </location>
</feature>
<evidence type="ECO:0000256" key="7">
    <source>
        <dbReference type="ARBA" id="ARBA00022840"/>
    </source>
</evidence>
<evidence type="ECO:0000256" key="9">
    <source>
        <dbReference type="ARBA" id="ARBA00023204"/>
    </source>
</evidence>
<keyword evidence="18" id="KW-1185">Reference proteome</keyword>
<dbReference type="InterPro" id="IPR001650">
    <property type="entry name" value="Helicase_C-like"/>
</dbReference>
<keyword evidence="3 13" id="KW-0963">Cytoplasm</keyword>
<dbReference type="GO" id="GO:0009380">
    <property type="term" value="C:excinuclease repair complex"/>
    <property type="evidence" value="ECO:0007669"/>
    <property type="project" value="InterPro"/>
</dbReference>
<dbReference type="Pfam" id="PF12344">
    <property type="entry name" value="UvrB"/>
    <property type="match status" value="1"/>
</dbReference>
<dbReference type="InterPro" id="IPR041471">
    <property type="entry name" value="UvrB_inter"/>
</dbReference>
<dbReference type="Pfam" id="PF02151">
    <property type="entry name" value="UVR"/>
    <property type="match status" value="1"/>
</dbReference>
<dbReference type="OrthoDB" id="9806651at2"/>
<dbReference type="SMART" id="SM00490">
    <property type="entry name" value="HELICc"/>
    <property type="match status" value="1"/>
</dbReference>
<gene>
    <name evidence="13" type="primary">uvrB</name>
    <name evidence="17" type="ORF">CN97_10270</name>
</gene>
<dbReference type="CDD" id="cd18790">
    <property type="entry name" value="SF2_C_UvrB"/>
    <property type="match status" value="1"/>
</dbReference>
<evidence type="ECO:0000256" key="10">
    <source>
        <dbReference type="ARBA" id="ARBA00023236"/>
    </source>
</evidence>
<dbReference type="CDD" id="cd17916">
    <property type="entry name" value="DEXHc_UvrB"/>
    <property type="match status" value="1"/>
</dbReference>
<protein>
    <recommendedName>
        <fullName evidence="12 13">UvrABC system protein B</fullName>
        <shortName evidence="13">Protein UvrB</shortName>
    </recommendedName>
    <alternativeName>
        <fullName evidence="13">Excinuclease ABC subunit B</fullName>
    </alternativeName>
</protein>
<dbReference type="SUPFAM" id="SSF46600">
    <property type="entry name" value="C-terminal UvrC-binding domain of UvrB"/>
    <property type="match status" value="1"/>
</dbReference>
<dbReference type="Gene3D" id="3.40.50.300">
    <property type="entry name" value="P-loop containing nucleotide triphosphate hydrolases"/>
    <property type="match status" value="3"/>
</dbReference>
<dbReference type="Pfam" id="PF04851">
    <property type="entry name" value="ResIII"/>
    <property type="match status" value="1"/>
</dbReference>
<dbReference type="STRING" id="195105.CN97_10270"/>
<dbReference type="HAMAP" id="MF_00204">
    <property type="entry name" value="UvrB"/>
    <property type="match status" value="1"/>
</dbReference>
<evidence type="ECO:0000256" key="6">
    <source>
        <dbReference type="ARBA" id="ARBA00022769"/>
    </source>
</evidence>
<dbReference type="PROSITE" id="PS51192">
    <property type="entry name" value="HELICASE_ATP_BIND_1"/>
    <property type="match status" value="1"/>
</dbReference>
<evidence type="ECO:0000256" key="4">
    <source>
        <dbReference type="ARBA" id="ARBA00022741"/>
    </source>
</evidence>
<dbReference type="Pfam" id="PF17757">
    <property type="entry name" value="UvrB_inter"/>
    <property type="match status" value="1"/>
</dbReference>
<dbReference type="InterPro" id="IPR004807">
    <property type="entry name" value="UvrB"/>
</dbReference>
<dbReference type="NCBIfam" id="NF003673">
    <property type="entry name" value="PRK05298.1"/>
    <property type="match status" value="1"/>
</dbReference>
<dbReference type="InterPro" id="IPR001943">
    <property type="entry name" value="UVR_dom"/>
</dbReference>
<evidence type="ECO:0000256" key="16">
    <source>
        <dbReference type="SAM" id="MobiDB-lite"/>
    </source>
</evidence>
<evidence type="ECO:0000313" key="18">
    <source>
        <dbReference type="Proteomes" id="UP000028826"/>
    </source>
</evidence>
<keyword evidence="15" id="KW-0175">Coiled coil</keyword>
<reference evidence="17 18" key="1">
    <citation type="submission" date="2014-03" db="EMBL/GenBank/DDBJ databases">
        <title>Genome of Haematobacter massiliensis CCUG 47968.</title>
        <authorList>
            <person name="Wang D."/>
            <person name="Wang G."/>
        </authorList>
    </citation>
    <scope>NUCLEOTIDE SEQUENCE [LARGE SCALE GENOMIC DNA]</scope>
    <source>
        <strain evidence="17 18">CCUG 47968</strain>
    </source>
</reference>
<evidence type="ECO:0000256" key="3">
    <source>
        <dbReference type="ARBA" id="ARBA00022490"/>
    </source>
</evidence>
<dbReference type="RefSeq" id="WP_035707900.1">
    <property type="nucleotide sequence ID" value="NZ_CAMIFG010000051.1"/>
</dbReference>
<dbReference type="GO" id="GO:0005737">
    <property type="term" value="C:cytoplasm"/>
    <property type="evidence" value="ECO:0007669"/>
    <property type="project" value="UniProtKB-SubCell"/>
</dbReference>
<dbReference type="GO" id="GO:0006289">
    <property type="term" value="P:nucleotide-excision repair"/>
    <property type="evidence" value="ECO:0007669"/>
    <property type="project" value="UniProtKB-UniRule"/>
</dbReference>
<dbReference type="AlphaFoldDB" id="A0A086YAT4"/>
<dbReference type="InterPro" id="IPR014001">
    <property type="entry name" value="Helicase_ATP-bd"/>
</dbReference>